<reference evidence="4" key="1">
    <citation type="journal article" date="2021" name="Curr. Microbiol.">
        <title>Complete genome of nocamycin-producing strain Saccharothrix syringae NRRL B-16468 reveals the biosynthetic potential for secondary metabolites.</title>
        <authorList>
            <person name="Mo X."/>
            <person name="Yang S."/>
        </authorList>
    </citation>
    <scope>NUCLEOTIDE SEQUENCE [LARGE SCALE GENOMIC DNA]</scope>
    <source>
        <strain evidence="4">ATCC 51364 / DSM 43886 / JCM 6844 / KCTC 9398 / NBRC 14523 / NRRL B-16468 / INA 2240</strain>
    </source>
</reference>
<dbReference type="Proteomes" id="UP000325787">
    <property type="component" value="Chromosome"/>
</dbReference>
<evidence type="ECO:0000313" key="4">
    <source>
        <dbReference type="Proteomes" id="UP000325787"/>
    </source>
</evidence>
<evidence type="ECO:0000256" key="1">
    <source>
        <dbReference type="SAM" id="MobiDB-lite"/>
    </source>
</evidence>
<protein>
    <submittedName>
        <fullName evidence="3">Uncharacterized protein</fullName>
    </submittedName>
</protein>
<dbReference type="AlphaFoldDB" id="A0A5Q0HEJ8"/>
<feature type="chain" id="PRO_5024966524" evidence="2">
    <location>
        <begin position="24"/>
        <end position="146"/>
    </location>
</feature>
<dbReference type="KEGG" id="ssyi:EKG83_39170"/>
<feature type="signal peptide" evidence="2">
    <location>
        <begin position="1"/>
        <end position="23"/>
    </location>
</feature>
<gene>
    <name evidence="3" type="ORF">EKG83_39170</name>
</gene>
<keyword evidence="4" id="KW-1185">Reference proteome</keyword>
<feature type="region of interest" description="Disordered" evidence="1">
    <location>
        <begin position="79"/>
        <end position="101"/>
    </location>
</feature>
<dbReference type="PROSITE" id="PS51257">
    <property type="entry name" value="PROKAR_LIPOPROTEIN"/>
    <property type="match status" value="1"/>
</dbReference>
<name>A0A5Q0HEJ8_SACSY</name>
<dbReference type="EMBL" id="CP034550">
    <property type="protein sequence ID" value="QFZ24778.1"/>
    <property type="molecule type" value="Genomic_DNA"/>
</dbReference>
<organism evidence="3 4">
    <name type="scientific">Saccharothrix syringae</name>
    <name type="common">Nocardiopsis syringae</name>
    <dbReference type="NCBI Taxonomy" id="103733"/>
    <lineage>
        <taxon>Bacteria</taxon>
        <taxon>Bacillati</taxon>
        <taxon>Actinomycetota</taxon>
        <taxon>Actinomycetes</taxon>
        <taxon>Pseudonocardiales</taxon>
        <taxon>Pseudonocardiaceae</taxon>
        <taxon>Saccharothrix</taxon>
    </lineage>
</organism>
<evidence type="ECO:0000313" key="3">
    <source>
        <dbReference type="EMBL" id="QFZ24778.1"/>
    </source>
</evidence>
<evidence type="ECO:0000256" key="2">
    <source>
        <dbReference type="SAM" id="SignalP"/>
    </source>
</evidence>
<dbReference type="OrthoDB" id="3700720at2"/>
<keyword evidence="2" id="KW-0732">Signal</keyword>
<sequence length="146" mass="14420">MGRTAPSRRGVLLAVAAVPLAVACTTPEPTPLPPDALEELIRSARADAALAAAVGAPETATARTEHADRLAAEVYRATPRVPGSSVPPSAPPSVAPPAGATREGLVAALRTAQKQAADLVASVPAHRAGLVASVAAGCASLVEALS</sequence>
<accession>A0A5Q0HEJ8</accession>
<proteinExistence type="predicted"/>